<protein>
    <submittedName>
        <fullName evidence="3">Calcium-binding protein</fullName>
    </submittedName>
</protein>
<comment type="subcellular location">
    <subcellularLocation>
        <location evidence="1">Secreted</location>
    </subcellularLocation>
</comment>
<dbReference type="NCBIfam" id="TIGR01965">
    <property type="entry name" value="VCBS_repeat"/>
    <property type="match status" value="1"/>
</dbReference>
<evidence type="ECO:0000313" key="4">
    <source>
        <dbReference type="Proteomes" id="UP001568698"/>
    </source>
</evidence>
<dbReference type="InterPro" id="IPR010221">
    <property type="entry name" value="VCBS_dom"/>
</dbReference>
<dbReference type="EMBL" id="JBGLYH010000001">
    <property type="protein sequence ID" value="MEZ7195232.1"/>
    <property type="molecule type" value="Genomic_DNA"/>
</dbReference>
<accession>A0ABV4JWY5</accession>
<dbReference type="PANTHER" id="PTHR38340:SF1">
    <property type="entry name" value="S-LAYER PROTEIN"/>
    <property type="match status" value="1"/>
</dbReference>
<organism evidence="3 4">
    <name type="scientific">Pseudodesulfovibrio karagichevae</name>
    <dbReference type="NCBI Taxonomy" id="3239305"/>
    <lineage>
        <taxon>Bacteria</taxon>
        <taxon>Pseudomonadati</taxon>
        <taxon>Thermodesulfobacteriota</taxon>
        <taxon>Desulfovibrionia</taxon>
        <taxon>Desulfovibrionales</taxon>
        <taxon>Desulfovibrionaceae</taxon>
    </lineage>
</organism>
<proteinExistence type="predicted"/>
<evidence type="ECO:0000256" key="2">
    <source>
        <dbReference type="ARBA" id="ARBA00022525"/>
    </source>
</evidence>
<evidence type="ECO:0000256" key="1">
    <source>
        <dbReference type="ARBA" id="ARBA00004613"/>
    </source>
</evidence>
<dbReference type="PANTHER" id="PTHR38340">
    <property type="entry name" value="S-LAYER PROTEIN"/>
    <property type="match status" value="1"/>
</dbReference>
<dbReference type="SUPFAM" id="SSF51120">
    <property type="entry name" value="beta-Roll"/>
    <property type="match status" value="1"/>
</dbReference>
<evidence type="ECO:0000313" key="3">
    <source>
        <dbReference type="EMBL" id="MEZ7195232.1"/>
    </source>
</evidence>
<dbReference type="Gene3D" id="2.150.10.10">
    <property type="entry name" value="Serralysin-like metalloprotease, C-terminal"/>
    <property type="match status" value="2"/>
</dbReference>
<reference evidence="3 4" key="1">
    <citation type="submission" date="2024-08" db="EMBL/GenBank/DDBJ databases">
        <title>Sulfate-reducing bacteria isolated from formation water of the oil field in Kazakhstan and description of Pseudodesulfovibrio sp.</title>
        <authorList>
            <person name="Bidzhieva S.K."/>
            <person name="Tourova T.P."/>
            <person name="Grouzdev D.S."/>
            <person name="Beletsky A.V."/>
            <person name="Sokolova D.S."/>
            <person name="Samigullina S.R."/>
            <person name="Poltaraus A.B."/>
            <person name="Avtukh A.N."/>
            <person name="Tereshina V.M."/>
            <person name="Zhaparov N.S."/>
            <person name="Mardanov A.V."/>
            <person name="Nazina T.N."/>
        </authorList>
    </citation>
    <scope>NUCLEOTIDE SEQUENCE [LARGE SCALE GENOMIC DNA]</scope>
    <source>
        <strain evidence="3 4">9FUS</strain>
    </source>
</reference>
<dbReference type="RefSeq" id="WP_371384787.1">
    <property type="nucleotide sequence ID" value="NZ_JBGLYH010000001.1"/>
</dbReference>
<dbReference type="InterPro" id="IPR001343">
    <property type="entry name" value="Hemolysn_Ca-bd"/>
</dbReference>
<dbReference type="InterPro" id="IPR018511">
    <property type="entry name" value="Hemolysin-typ_Ca-bd_CS"/>
</dbReference>
<name>A0ABV4JWY5_9BACT</name>
<sequence length="806" mass="83115">MADNSIHELQISLPGNGNTEVYHLDADTPVRFNFDPSNAVFTGENGNLEIAVDGGGTIILENYQALADSGHLPLFEMPSGEMVAGDTYMFAFAGPDQNGDIETAAGNAASGSGAGQYTDDHGALFDGINALGGQGDAYDPHAFPTSDPVTGILLDNTAAPENAAPTLDLSTRTVTFVSEDAQNNNMIGVYQLDANGNPTNPEIILLDSNTATPGQVLTTIEDGQELHYFLVVGADHAGGNPVFTQDASGKWVISFDGDPNSYDVRFDDYNGANLNHDFEATFRFTVNDQGRVIALDDQMRNSDSPLGDDDDDFNDTIIQENANAGTGFDNTFHEGLNPVHIAGEVNISDADSANMSQAVITLTNAQAGDSLNIDTTALSSLGITVTISSDGSVITLTGDTTIANYESAIELITFNNTSANPDTTDRIIEVQVWDNHTSPTGAASNVATATIEVVANLADAHTLLANPTYGNSASASTSGSVAAAMATGNVLDSYGSEVSAAVAMDSVAGAWGTLSIAASGEWTYTPYDSASIDTTGLDHPTVETFTYQVVDSATGGVETATMYIPVHVDTNAATSLGVGFHLGTNGNDVFYGHDNGNTILAEDGNDFVYGGANGDTIYGGSGHDYVSGGGGNDTIYGNSGNDILVGGAGNDHIYGGTGNDVIWGGSGNDTIDAGDGNDTVFVSSGHDTVALGTGADTIVVDPTYLTSGEGGGSMTVTDYNITEGDHLDLSHLSSGVVELTSTSSSGDLVLTFSDVNHAGNSITITLQGVMSSSHDAIAQHATVDLSATGDDLNHVIQQIIDSSHTV</sequence>
<comment type="caution">
    <text evidence="3">The sequence shown here is derived from an EMBL/GenBank/DDBJ whole genome shotgun (WGS) entry which is preliminary data.</text>
</comment>
<dbReference type="Pfam" id="PF00353">
    <property type="entry name" value="HemolysinCabind"/>
    <property type="match status" value="2"/>
</dbReference>
<keyword evidence="4" id="KW-1185">Reference proteome</keyword>
<dbReference type="InterPro" id="IPR050557">
    <property type="entry name" value="RTX_toxin/Mannuronan_C5-epim"/>
</dbReference>
<keyword evidence="2" id="KW-0964">Secreted</keyword>
<dbReference type="InterPro" id="IPR011049">
    <property type="entry name" value="Serralysin-like_metalloprot_C"/>
</dbReference>
<dbReference type="PRINTS" id="PR00313">
    <property type="entry name" value="CABNDNGRPT"/>
</dbReference>
<dbReference type="PROSITE" id="PS00330">
    <property type="entry name" value="HEMOLYSIN_CALCIUM"/>
    <property type="match status" value="3"/>
</dbReference>
<dbReference type="Proteomes" id="UP001568698">
    <property type="component" value="Unassembled WGS sequence"/>
</dbReference>
<gene>
    <name evidence="3" type="ORF">AB6M95_00595</name>
</gene>